<dbReference type="InterPro" id="IPR036388">
    <property type="entry name" value="WH-like_DNA-bd_sf"/>
</dbReference>
<reference evidence="4 5" key="1">
    <citation type="journal article" date="2016" name="Environ. Microbiol.">
        <title>Genomic resolution of a cold subsurface aquifer community provides metabolic insights for novel microbes adapted to high CO concentrations.</title>
        <authorList>
            <person name="Probst A.J."/>
            <person name="Castelle C.J."/>
            <person name="Singh A."/>
            <person name="Brown C.T."/>
            <person name="Anantharaman K."/>
            <person name="Sharon I."/>
            <person name="Hug L.A."/>
            <person name="Burstein D."/>
            <person name="Emerson J.B."/>
            <person name="Thomas B.C."/>
            <person name="Banfield J.F."/>
        </authorList>
    </citation>
    <scope>NUCLEOTIDE SEQUENCE [LARGE SCALE GENOMIC DNA]</scope>
    <source>
        <strain evidence="4">CG2_30_33_16</strain>
    </source>
</reference>
<proteinExistence type="predicted"/>
<dbReference type="Proteomes" id="UP000183758">
    <property type="component" value="Unassembled WGS sequence"/>
</dbReference>
<feature type="DNA-binding region" description="OmpR/PhoB-type" evidence="2">
    <location>
        <begin position="233"/>
        <end position="340"/>
    </location>
</feature>
<dbReference type="AlphaFoldDB" id="A0A1J5HZL3"/>
<evidence type="ECO:0000313" key="4">
    <source>
        <dbReference type="EMBL" id="OIP85518.1"/>
    </source>
</evidence>
<evidence type="ECO:0000256" key="2">
    <source>
        <dbReference type="PROSITE-ProRule" id="PRU01091"/>
    </source>
</evidence>
<organism evidence="4 5">
    <name type="scientific">Candidatus Roizmanbacteria bacterium CG2_30_33_16</name>
    <dbReference type="NCBI Taxonomy" id="1805340"/>
    <lineage>
        <taxon>Bacteria</taxon>
        <taxon>Candidatus Roizmaniibacteriota</taxon>
    </lineage>
</organism>
<dbReference type="InterPro" id="IPR001867">
    <property type="entry name" value="OmpR/PhoB-type_DNA-bd"/>
</dbReference>
<comment type="caution">
    <text evidence="4">The sequence shown here is derived from an EMBL/GenBank/DDBJ whole genome shotgun (WGS) entry which is preliminary data.</text>
</comment>
<gene>
    <name evidence="4" type="ORF">AUK04_01145</name>
</gene>
<name>A0A1J5HZL3_9BACT</name>
<accession>A0A1J5HZL3</accession>
<evidence type="ECO:0000313" key="5">
    <source>
        <dbReference type="Proteomes" id="UP000183758"/>
    </source>
</evidence>
<keyword evidence="1 2" id="KW-0238">DNA-binding</keyword>
<dbReference type="InterPro" id="IPR016032">
    <property type="entry name" value="Sig_transdc_resp-reg_C-effctor"/>
</dbReference>
<sequence length="340" mass="40203">MTKIRHKMPKVKFINSRTWQVNYICYLASQIQTGNYQCNGFTIIPYAFFHPKIVYFPHLKFSTHFWNAIKQSTHQSVARLFSKSARLEVERILPIQTTNYQRLIKTWKSKKSLFFKYLGQMDLFQKELAKVESITILVTPYGTNGSFDYLKKTNGKINLFITHRTDYSEIYLAKTIILALLLVKNEKYAQEKWWEKQIITDFLLQFTYLHRIFNAPLINESKYLSSKIMLDSKKYLQRLGFALKKKFTIADGEMMYGEKKINRLFSNQEQAVLKKLIQQQNKTISFDGIAHLLWGSEQEEKFSLWAITKVIQKIRNKLKSLNSNTQFIYTAYGKGYVFMN</sequence>
<dbReference type="GO" id="GO:0006355">
    <property type="term" value="P:regulation of DNA-templated transcription"/>
    <property type="evidence" value="ECO:0007669"/>
    <property type="project" value="InterPro"/>
</dbReference>
<dbReference type="Gene3D" id="1.10.10.10">
    <property type="entry name" value="Winged helix-like DNA-binding domain superfamily/Winged helix DNA-binding domain"/>
    <property type="match status" value="1"/>
</dbReference>
<dbReference type="Pfam" id="PF00486">
    <property type="entry name" value="Trans_reg_C"/>
    <property type="match status" value="1"/>
</dbReference>
<protein>
    <recommendedName>
        <fullName evidence="3">OmpR/PhoB-type domain-containing protein</fullName>
    </recommendedName>
</protein>
<feature type="domain" description="OmpR/PhoB-type" evidence="3">
    <location>
        <begin position="233"/>
        <end position="340"/>
    </location>
</feature>
<evidence type="ECO:0000256" key="1">
    <source>
        <dbReference type="ARBA" id="ARBA00023125"/>
    </source>
</evidence>
<dbReference type="GO" id="GO:0000160">
    <property type="term" value="P:phosphorelay signal transduction system"/>
    <property type="evidence" value="ECO:0007669"/>
    <property type="project" value="InterPro"/>
</dbReference>
<dbReference type="GO" id="GO:0003677">
    <property type="term" value="F:DNA binding"/>
    <property type="evidence" value="ECO:0007669"/>
    <property type="project" value="UniProtKB-UniRule"/>
</dbReference>
<dbReference type="SUPFAM" id="SSF46894">
    <property type="entry name" value="C-terminal effector domain of the bipartite response regulators"/>
    <property type="match status" value="1"/>
</dbReference>
<dbReference type="PROSITE" id="PS51755">
    <property type="entry name" value="OMPR_PHOB"/>
    <property type="match status" value="1"/>
</dbReference>
<dbReference type="EMBL" id="MNZM01000026">
    <property type="protein sequence ID" value="OIP85518.1"/>
    <property type="molecule type" value="Genomic_DNA"/>
</dbReference>
<evidence type="ECO:0000259" key="3">
    <source>
        <dbReference type="PROSITE" id="PS51755"/>
    </source>
</evidence>